<dbReference type="Pfam" id="PF04932">
    <property type="entry name" value="Wzy_C"/>
    <property type="match status" value="1"/>
</dbReference>
<comment type="subcellular location">
    <subcellularLocation>
        <location evidence="1">Membrane</location>
        <topology evidence="1">Multi-pass membrane protein</topology>
    </subcellularLocation>
</comment>
<dbReference type="Proteomes" id="UP000577707">
    <property type="component" value="Unassembled WGS sequence"/>
</dbReference>
<feature type="transmembrane region" description="Helical" evidence="5">
    <location>
        <begin position="335"/>
        <end position="360"/>
    </location>
</feature>
<organism evidence="7 8">
    <name type="scientific">Nocardioides albus</name>
    <dbReference type="NCBI Taxonomy" id="1841"/>
    <lineage>
        <taxon>Bacteria</taxon>
        <taxon>Bacillati</taxon>
        <taxon>Actinomycetota</taxon>
        <taxon>Actinomycetes</taxon>
        <taxon>Propionibacteriales</taxon>
        <taxon>Nocardioidaceae</taxon>
        <taxon>Nocardioides</taxon>
    </lineage>
</organism>
<keyword evidence="4 5" id="KW-0472">Membrane</keyword>
<evidence type="ECO:0000313" key="8">
    <source>
        <dbReference type="Proteomes" id="UP000577707"/>
    </source>
</evidence>
<accession>A0A7W5A0C5</accession>
<feature type="transmembrane region" description="Helical" evidence="5">
    <location>
        <begin position="372"/>
        <end position="391"/>
    </location>
</feature>
<feature type="transmembrane region" description="Helical" evidence="5">
    <location>
        <begin position="67"/>
        <end position="89"/>
    </location>
</feature>
<evidence type="ECO:0000256" key="3">
    <source>
        <dbReference type="ARBA" id="ARBA00022989"/>
    </source>
</evidence>
<feature type="transmembrane region" description="Helical" evidence="5">
    <location>
        <begin position="101"/>
        <end position="120"/>
    </location>
</feature>
<dbReference type="GO" id="GO:0016020">
    <property type="term" value="C:membrane"/>
    <property type="evidence" value="ECO:0007669"/>
    <property type="project" value="UniProtKB-SubCell"/>
</dbReference>
<feature type="transmembrane region" description="Helical" evidence="5">
    <location>
        <begin position="260"/>
        <end position="281"/>
    </location>
</feature>
<feature type="transmembrane region" description="Helical" evidence="5">
    <location>
        <begin position="224"/>
        <end position="253"/>
    </location>
</feature>
<keyword evidence="7" id="KW-0436">Ligase</keyword>
<dbReference type="InterPro" id="IPR007016">
    <property type="entry name" value="O-antigen_ligase-rel_domated"/>
</dbReference>
<keyword evidence="2 5" id="KW-0812">Transmembrane</keyword>
<dbReference type="PANTHER" id="PTHR37422">
    <property type="entry name" value="TEICHURONIC ACID BIOSYNTHESIS PROTEIN TUAE"/>
    <property type="match status" value="1"/>
</dbReference>
<dbReference type="EMBL" id="JACHXG010000001">
    <property type="protein sequence ID" value="MBB3087156.1"/>
    <property type="molecule type" value="Genomic_DNA"/>
</dbReference>
<gene>
    <name evidence="7" type="ORF">FHS12_000079</name>
</gene>
<feature type="transmembrane region" description="Helical" evidence="5">
    <location>
        <begin position="12"/>
        <end position="32"/>
    </location>
</feature>
<name>A0A7W5A0C5_9ACTN</name>
<evidence type="ECO:0000259" key="6">
    <source>
        <dbReference type="Pfam" id="PF04932"/>
    </source>
</evidence>
<dbReference type="InterPro" id="IPR051533">
    <property type="entry name" value="WaaL-like"/>
</dbReference>
<comment type="caution">
    <text evidence="7">The sequence shown here is derived from an EMBL/GenBank/DDBJ whole genome shotgun (WGS) entry which is preliminary data.</text>
</comment>
<evidence type="ECO:0000256" key="2">
    <source>
        <dbReference type="ARBA" id="ARBA00022692"/>
    </source>
</evidence>
<feature type="domain" description="O-antigen ligase-related" evidence="6">
    <location>
        <begin position="223"/>
        <end position="351"/>
    </location>
</feature>
<protein>
    <submittedName>
        <fullName evidence="7">O-antigen ligase</fullName>
    </submittedName>
</protein>
<keyword evidence="8" id="KW-1185">Reference proteome</keyword>
<sequence>MASPTVTRPVDAVTCLTVFVFLLLAIESRYVIGPLGGAGAPAQVVAVGAFGWWVCHQLQRPHAPPPALQPVRFALIAFALTLLVSYAFAMSRPIDGAESSTATLGMISLAGWMGVALLAHDGITNRGRLDQIVRRLVIGAALIGLLGVAQFFAQDALIRGFTIPGLRANLPLSDLATRSGFARPAATALHPIEFGAILTTVLPLAVATLRDSASDRKLIPALSLMAISLGIIVSGSRSALLCAVIGLLVLVATWSVRARIAVGIAMVALTAVVAMIIPGMIGSLTGLFTGFGQDGSVKSRTDSYVLVGEFVERAPWFGRGFSTFLPSYRILDNQYLLLVIEVGSVGLAAFLILLGTAFVVSWRNGRSAIRSADRNLSQALAGAVAAAALGLGTYDGLSFPTATGVLFLVLGITGALRRLVRENDLEHAASDPVPHVRTAPS</sequence>
<reference evidence="7 8" key="1">
    <citation type="submission" date="2020-08" db="EMBL/GenBank/DDBJ databases">
        <title>Genomic Encyclopedia of Type Strains, Phase III (KMG-III): the genomes of soil and plant-associated and newly described type strains.</title>
        <authorList>
            <person name="Whitman W."/>
        </authorList>
    </citation>
    <scope>NUCLEOTIDE SEQUENCE [LARGE SCALE GENOMIC DNA]</scope>
    <source>
        <strain evidence="7 8">CECT 3302</strain>
    </source>
</reference>
<feature type="transmembrane region" description="Helical" evidence="5">
    <location>
        <begin position="397"/>
        <end position="416"/>
    </location>
</feature>
<feature type="transmembrane region" description="Helical" evidence="5">
    <location>
        <begin position="132"/>
        <end position="153"/>
    </location>
</feature>
<feature type="transmembrane region" description="Helical" evidence="5">
    <location>
        <begin position="38"/>
        <end position="55"/>
    </location>
</feature>
<evidence type="ECO:0000256" key="5">
    <source>
        <dbReference type="SAM" id="Phobius"/>
    </source>
</evidence>
<evidence type="ECO:0000256" key="1">
    <source>
        <dbReference type="ARBA" id="ARBA00004141"/>
    </source>
</evidence>
<dbReference type="PANTHER" id="PTHR37422:SF23">
    <property type="entry name" value="TEICHURONIC ACID BIOSYNTHESIS PROTEIN TUAE"/>
    <property type="match status" value="1"/>
</dbReference>
<proteinExistence type="predicted"/>
<evidence type="ECO:0000313" key="7">
    <source>
        <dbReference type="EMBL" id="MBB3087156.1"/>
    </source>
</evidence>
<dbReference type="AlphaFoldDB" id="A0A7W5A0C5"/>
<dbReference type="GO" id="GO:0016874">
    <property type="term" value="F:ligase activity"/>
    <property type="evidence" value="ECO:0007669"/>
    <property type="project" value="UniProtKB-KW"/>
</dbReference>
<dbReference type="RefSeq" id="WP_183541136.1">
    <property type="nucleotide sequence ID" value="NZ_BMQT01000001.1"/>
</dbReference>
<evidence type="ECO:0000256" key="4">
    <source>
        <dbReference type="ARBA" id="ARBA00023136"/>
    </source>
</evidence>
<keyword evidence="3 5" id="KW-1133">Transmembrane helix</keyword>